<dbReference type="GO" id="GO:0003723">
    <property type="term" value="F:RNA binding"/>
    <property type="evidence" value="ECO:0007669"/>
    <property type="project" value="InterPro"/>
</dbReference>
<feature type="repeat" description="PPR" evidence="2">
    <location>
        <begin position="204"/>
        <end position="238"/>
    </location>
</feature>
<dbReference type="Gene3D" id="1.25.40.10">
    <property type="entry name" value="Tetratricopeptide repeat domain"/>
    <property type="match status" value="3"/>
</dbReference>
<dbReference type="Pfam" id="PF20431">
    <property type="entry name" value="E_motif"/>
    <property type="match status" value="1"/>
</dbReference>
<dbReference type="InterPro" id="IPR013320">
    <property type="entry name" value="ConA-like_dom_sf"/>
</dbReference>
<dbReference type="InterPro" id="IPR046848">
    <property type="entry name" value="E_motif"/>
</dbReference>
<gene>
    <name evidence="3" type="ORF">F8388_010924</name>
</gene>
<evidence type="ECO:0000313" key="4">
    <source>
        <dbReference type="Proteomes" id="UP000525078"/>
    </source>
</evidence>
<dbReference type="EMBL" id="JAATIP010000249">
    <property type="protein sequence ID" value="KAF4356702.1"/>
    <property type="molecule type" value="Genomic_DNA"/>
</dbReference>
<dbReference type="FunFam" id="1.25.40.10:FF:000184">
    <property type="entry name" value="Pentatricopeptide repeat-containing protein, chloroplastic"/>
    <property type="match status" value="1"/>
</dbReference>
<proteinExistence type="predicted"/>
<dbReference type="PANTHER" id="PTHR47926">
    <property type="entry name" value="PENTATRICOPEPTIDE REPEAT-CONTAINING PROTEIN"/>
    <property type="match status" value="1"/>
</dbReference>
<sequence length="654" mass="73307">MSLYSATTRRCLLLLEKCKNMKDLKQAHASIITTGLGSNNFALSRVLDFCSKPHHGNPFHAWKIFQHIHNPTICIWNTILKAFLLHNELIQTILVYRNLLQSGIVPDNYTLPYVLKACSRLKSVHLGESVHGHGMKLGLVFDLFVGNSLIVMYCEFRNMEGARYVFDEMSSLSVVSWTVMISGYAKVGEVDNARLFFDVAPVRDKGIWGAMISGYVQNACFKEGLHLFRLMQLTDIEPDEAIFVSILSGCAHLGAFDFGIWIHRYLDRLGLPLSIRLSTGLIDMYAKCGNLDLAKRIFHEMPQKDTVCWNAMISAMAINGDGEAALELFRDMEKTGVQPDDITFIAIFTACSYSGMAYEGLRMFEKMRGVYRIEPKTEHYGCMVDLLSRAGHFEEAKQIIQIVIISTNPSEEKVAWRAFLSACCTHGQTQLAELAFGKLLELESGSGFYVLLSNLYASVGKDSDARRVRKLMKHRGVEKLPGCSLIEIEGGVHEFVAGEKINLPEGGIKGYPKKGVPCPKNQPIRIHSSLWNVDDWATKRGLVKTNSSKAPFTTSYRNFKANNACVMISASSSCASISSNSQTNSNPWLNQELNSTVSFEDLIVKNSHFFQEWVFIEGIGNPSGELIEIAELWKVSEFFRNFPFEVVEAQISEK</sequence>
<dbReference type="Gene3D" id="2.60.120.200">
    <property type="match status" value="1"/>
</dbReference>
<dbReference type="Pfam" id="PF13041">
    <property type="entry name" value="PPR_2"/>
    <property type="match status" value="1"/>
</dbReference>
<dbReference type="InterPro" id="IPR046960">
    <property type="entry name" value="PPR_At4g14850-like_plant"/>
</dbReference>
<evidence type="ECO:0000313" key="3">
    <source>
        <dbReference type="EMBL" id="KAF4356702.1"/>
    </source>
</evidence>
<dbReference type="PANTHER" id="PTHR47926:SF352">
    <property type="entry name" value="REPEAT-CONTAINING PROTEIN, PUTATIVE-RELATED"/>
    <property type="match status" value="1"/>
</dbReference>
<evidence type="ECO:0008006" key="5">
    <source>
        <dbReference type="Google" id="ProtNLM"/>
    </source>
</evidence>
<dbReference type="InterPro" id="IPR002885">
    <property type="entry name" value="PPR_rpt"/>
</dbReference>
<comment type="caution">
    <text evidence="3">The sequence shown here is derived from an EMBL/GenBank/DDBJ whole genome shotgun (WGS) entry which is preliminary data.</text>
</comment>
<dbReference type="NCBIfam" id="TIGR00756">
    <property type="entry name" value="PPR"/>
    <property type="match status" value="4"/>
</dbReference>
<dbReference type="AlphaFoldDB" id="A0A7J6EE80"/>
<dbReference type="InterPro" id="IPR011990">
    <property type="entry name" value="TPR-like_helical_dom_sf"/>
</dbReference>
<dbReference type="SUPFAM" id="SSF48452">
    <property type="entry name" value="TPR-like"/>
    <property type="match status" value="1"/>
</dbReference>
<evidence type="ECO:0000256" key="2">
    <source>
        <dbReference type="PROSITE-ProRule" id="PRU00708"/>
    </source>
</evidence>
<dbReference type="GO" id="GO:0009451">
    <property type="term" value="P:RNA modification"/>
    <property type="evidence" value="ECO:0007669"/>
    <property type="project" value="InterPro"/>
</dbReference>
<evidence type="ECO:0000256" key="1">
    <source>
        <dbReference type="ARBA" id="ARBA00022737"/>
    </source>
</evidence>
<dbReference type="Pfam" id="PF01535">
    <property type="entry name" value="PPR"/>
    <property type="match status" value="4"/>
</dbReference>
<dbReference type="PROSITE" id="PS51375">
    <property type="entry name" value="PPR"/>
    <property type="match status" value="2"/>
</dbReference>
<organism evidence="3 4">
    <name type="scientific">Cannabis sativa</name>
    <name type="common">Hemp</name>
    <name type="synonym">Marijuana</name>
    <dbReference type="NCBI Taxonomy" id="3483"/>
    <lineage>
        <taxon>Eukaryota</taxon>
        <taxon>Viridiplantae</taxon>
        <taxon>Streptophyta</taxon>
        <taxon>Embryophyta</taxon>
        <taxon>Tracheophyta</taxon>
        <taxon>Spermatophyta</taxon>
        <taxon>Magnoliopsida</taxon>
        <taxon>eudicotyledons</taxon>
        <taxon>Gunneridae</taxon>
        <taxon>Pentapetalae</taxon>
        <taxon>rosids</taxon>
        <taxon>fabids</taxon>
        <taxon>Rosales</taxon>
        <taxon>Cannabaceae</taxon>
        <taxon>Cannabis</taxon>
    </lineage>
</organism>
<dbReference type="SUPFAM" id="SSF49899">
    <property type="entry name" value="Concanavalin A-like lectins/glucanases"/>
    <property type="match status" value="1"/>
</dbReference>
<dbReference type="Proteomes" id="UP000525078">
    <property type="component" value="Unassembled WGS sequence"/>
</dbReference>
<accession>A0A7J6EE80</accession>
<name>A0A7J6EE80_CANSA</name>
<dbReference type="FunFam" id="1.25.40.10:FF:000470">
    <property type="entry name" value="Pentatricopeptide repeat-containing protein At5g66520"/>
    <property type="match status" value="1"/>
</dbReference>
<reference evidence="3 4" key="1">
    <citation type="journal article" date="2020" name="bioRxiv">
        <title>Sequence and annotation of 42 cannabis genomes reveals extensive copy number variation in cannabinoid synthesis and pathogen resistance genes.</title>
        <authorList>
            <person name="Mckernan K.J."/>
            <person name="Helbert Y."/>
            <person name="Kane L.T."/>
            <person name="Ebling H."/>
            <person name="Zhang L."/>
            <person name="Liu B."/>
            <person name="Eaton Z."/>
            <person name="Mclaughlin S."/>
            <person name="Kingan S."/>
            <person name="Baybayan P."/>
            <person name="Concepcion G."/>
            <person name="Jordan M."/>
            <person name="Riva A."/>
            <person name="Barbazuk W."/>
            <person name="Harkins T."/>
        </authorList>
    </citation>
    <scope>NUCLEOTIDE SEQUENCE [LARGE SCALE GENOMIC DNA]</scope>
    <source>
        <strain evidence="4">cv. Jamaican Lion 4</strain>
        <tissue evidence="3">Leaf</tissue>
    </source>
</reference>
<protein>
    <recommendedName>
        <fullName evidence="5">Pentatricopeptide repeat-containing protein</fullName>
    </recommendedName>
</protein>
<keyword evidence="1" id="KW-0677">Repeat</keyword>
<feature type="repeat" description="PPR" evidence="2">
    <location>
        <begin position="305"/>
        <end position="339"/>
    </location>
</feature>